<sequence>MNIEYEKDNKERIPFEHYLEEYRKLDPLEVSSRTGIPYDKEQQCFTIRLMQKSYRISWPEFTVTREDKEDGQYAALKTETAAKIFVIRFLVRGVSSQPAGNYLTYREVPWGEVYFRQFQGRCIMRLAFSYGSKLDQFKAQMEKAGARELKIGDAAYEFEFINNHFVRFILWAGDDEFPPSAQILFSDNFPLSFEAEDLAVVGDISIGTLKKL</sequence>
<name>A0AB73SXG0_9FIRM</name>
<reference evidence="2 3" key="1">
    <citation type="submission" date="2018-05" db="EMBL/GenBank/DDBJ databases">
        <authorList>
            <person name="Goeker M."/>
            <person name="Huntemann M."/>
            <person name="Clum A."/>
            <person name="Pillay M."/>
            <person name="Palaniappan K."/>
            <person name="Varghese N."/>
            <person name="Mikhailova N."/>
            <person name="Stamatis D."/>
            <person name="Reddy T."/>
            <person name="Daum C."/>
            <person name="Shapiro N."/>
            <person name="Ivanova N."/>
            <person name="Kyrpides N."/>
            <person name="Woyke T."/>
        </authorList>
    </citation>
    <scope>NUCLEOTIDE SEQUENCE [LARGE SCALE GENOMIC DNA]</scope>
    <source>
        <strain evidence="2 3">DSM 26524</strain>
    </source>
</reference>
<dbReference type="RefSeq" id="WP_109748830.1">
    <property type="nucleotide sequence ID" value="NZ_JANKBI010000001.1"/>
</dbReference>
<dbReference type="AlphaFoldDB" id="A0AB73SXG0"/>
<proteinExistence type="predicted"/>
<gene>
    <name evidence="2" type="ORF">C7383_12521</name>
</gene>
<dbReference type="InterPro" id="IPR024264">
    <property type="entry name" value="DUF3786"/>
</dbReference>
<organism evidence="2 3">
    <name type="scientific">Murimonas intestini</name>
    <dbReference type="NCBI Taxonomy" id="1337051"/>
    <lineage>
        <taxon>Bacteria</taxon>
        <taxon>Bacillati</taxon>
        <taxon>Bacillota</taxon>
        <taxon>Clostridia</taxon>
        <taxon>Lachnospirales</taxon>
        <taxon>Lachnospiraceae</taxon>
        <taxon>Murimonas</taxon>
    </lineage>
</organism>
<dbReference type="Pfam" id="PF12654">
    <property type="entry name" value="DUF3786"/>
    <property type="match status" value="1"/>
</dbReference>
<evidence type="ECO:0000259" key="1">
    <source>
        <dbReference type="Pfam" id="PF12654"/>
    </source>
</evidence>
<comment type="caution">
    <text evidence="2">The sequence shown here is derived from an EMBL/GenBank/DDBJ whole genome shotgun (WGS) entry which is preliminary data.</text>
</comment>
<evidence type="ECO:0000313" key="3">
    <source>
        <dbReference type="Proteomes" id="UP000245412"/>
    </source>
</evidence>
<keyword evidence="3" id="KW-1185">Reference proteome</keyword>
<dbReference type="Proteomes" id="UP000245412">
    <property type="component" value="Unassembled WGS sequence"/>
</dbReference>
<dbReference type="EMBL" id="QGGY01000025">
    <property type="protein sequence ID" value="PWJ72026.1"/>
    <property type="molecule type" value="Genomic_DNA"/>
</dbReference>
<evidence type="ECO:0000313" key="2">
    <source>
        <dbReference type="EMBL" id="PWJ72026.1"/>
    </source>
</evidence>
<feature type="domain" description="DUF3786" evidence="1">
    <location>
        <begin position="26"/>
        <end position="205"/>
    </location>
</feature>
<protein>
    <submittedName>
        <fullName evidence="2">Uncharacterized protein DUF3786</fullName>
    </submittedName>
</protein>
<accession>A0AB73SXG0</accession>